<comment type="caution">
    <text evidence="5">The sequence shown here is derived from an EMBL/GenBank/DDBJ whole genome shotgun (WGS) entry which is preliminary data.</text>
</comment>
<proteinExistence type="predicted"/>
<sequence length="631" mass="72764">MTNTEAGAQPARIRIFISAHKPAAFPDCASLVPIQVGAETAERTLEGTLYDNVGENISQLNPMYCELTAQYWAWKNAHADYYGFCHYRRYFDFSDTPHRQNDYGEVMDTFISEKAIREYGLDDASIAAAVDGWDVITSPINDTKLIDGTSNLKEHWANNPHLRLKDLRHVYDILCARHPEYREDADAVLNGHEAAFCNMFIMRREIFFAYCEWLFPLLQEFCETSDFTHADMETMRTPGHLSERLLNIWLAHQRRAGAGRDWKVKTLQCVHFTDPEPAGDLEPLSTNPRLTVPVVFAADDNYVPMLTTTMYSMLRNANPDRFYDVIVLHKDITPENRQLIRQYLEQFPNATVRFYDVRPAVEGYDLTTSNAHISMETYYRFIIQDALPYYSKILYLDSDLIIRGDVAELFDTDLEGHVLGAVHDLDFVGNLNMPNGERRRYADAKLGMADPYGYFQAGVLVMDLNRMRDLHTVDEWLAIASDPDYIYNDQDILNKECRGDVHYLPYEWNVMHDCAGRVHGIFNFAPAAMYRAYLASRKDPKIVHYAGYDKPWKNPWCDFGPLYWHYAHSTPFSLQMMAILDGIEKPQPAVHHDRALREDSPIRKYVDVVAPVGSKQRELMKVVARKVQGKR</sequence>
<dbReference type="PANTHER" id="PTHR13778:SF47">
    <property type="entry name" value="LIPOPOLYSACCHARIDE 1,3-GALACTOSYLTRANSFERASE"/>
    <property type="match status" value="1"/>
</dbReference>
<dbReference type="Pfam" id="PF14393">
    <property type="entry name" value="DUF4422"/>
    <property type="match status" value="1"/>
</dbReference>
<reference evidence="5 6" key="1">
    <citation type="submission" date="2020-02" db="EMBL/GenBank/DDBJ databases">
        <title>Characterization of phylogenetic diversity of novel bifidobacterial species isolated in Czech ZOOs.</title>
        <authorList>
            <person name="Lugli G.A."/>
            <person name="Vera N.B."/>
            <person name="Ventura M."/>
        </authorList>
    </citation>
    <scope>NUCLEOTIDE SEQUENCE [LARGE SCALE GENOMIC DNA]</scope>
    <source>
        <strain evidence="5 6">DSM 109958</strain>
    </source>
</reference>
<feature type="domain" description="DUF4422" evidence="4">
    <location>
        <begin position="14"/>
        <end position="253"/>
    </location>
</feature>
<keyword evidence="2 5" id="KW-0808">Transferase</keyword>
<dbReference type="InterPro" id="IPR050748">
    <property type="entry name" value="Glycosyltrans_8_dom-fam"/>
</dbReference>
<name>A0A7Y0HYJ6_9BIFI</name>
<accession>A0A7Y0HYJ6</accession>
<dbReference type="InterPro" id="IPR025536">
    <property type="entry name" value="DUF4422"/>
</dbReference>
<dbReference type="Proteomes" id="UP000588277">
    <property type="component" value="Unassembled WGS sequence"/>
</dbReference>
<evidence type="ECO:0000256" key="1">
    <source>
        <dbReference type="ARBA" id="ARBA00022676"/>
    </source>
</evidence>
<dbReference type="Pfam" id="PF01501">
    <property type="entry name" value="Glyco_transf_8"/>
    <property type="match status" value="1"/>
</dbReference>
<dbReference type="Gene3D" id="3.90.550.10">
    <property type="entry name" value="Spore Coat Polysaccharide Biosynthesis Protein SpsA, Chain A"/>
    <property type="match status" value="1"/>
</dbReference>
<gene>
    <name evidence="5" type="ORF">G1C96_1036</name>
</gene>
<keyword evidence="3" id="KW-0479">Metal-binding</keyword>
<dbReference type="InterPro" id="IPR029044">
    <property type="entry name" value="Nucleotide-diphossugar_trans"/>
</dbReference>
<dbReference type="GO" id="GO:0016757">
    <property type="term" value="F:glycosyltransferase activity"/>
    <property type="evidence" value="ECO:0007669"/>
    <property type="project" value="UniProtKB-KW"/>
</dbReference>
<keyword evidence="6" id="KW-1185">Reference proteome</keyword>
<dbReference type="EMBL" id="JAAIIH010000006">
    <property type="protein sequence ID" value="NMN00457.1"/>
    <property type="molecule type" value="Genomic_DNA"/>
</dbReference>
<evidence type="ECO:0000313" key="5">
    <source>
        <dbReference type="EMBL" id="NMN00457.1"/>
    </source>
</evidence>
<dbReference type="SUPFAM" id="SSF53448">
    <property type="entry name" value="Nucleotide-diphospho-sugar transferases"/>
    <property type="match status" value="1"/>
</dbReference>
<evidence type="ECO:0000313" key="6">
    <source>
        <dbReference type="Proteomes" id="UP000588277"/>
    </source>
</evidence>
<keyword evidence="1" id="KW-0328">Glycosyltransferase</keyword>
<dbReference type="CDD" id="cd04194">
    <property type="entry name" value="GT8_A4GalT_like"/>
    <property type="match status" value="1"/>
</dbReference>
<dbReference type="AlphaFoldDB" id="A0A7Y0HYJ6"/>
<evidence type="ECO:0000256" key="3">
    <source>
        <dbReference type="ARBA" id="ARBA00022723"/>
    </source>
</evidence>
<dbReference type="RefSeq" id="WP_169275610.1">
    <property type="nucleotide sequence ID" value="NZ_JAAIIH010000006.1"/>
</dbReference>
<protein>
    <submittedName>
        <fullName evidence="5">Glycosyltransferase</fullName>
    </submittedName>
</protein>
<evidence type="ECO:0000259" key="4">
    <source>
        <dbReference type="Pfam" id="PF14393"/>
    </source>
</evidence>
<dbReference type="InterPro" id="IPR002495">
    <property type="entry name" value="Glyco_trans_8"/>
</dbReference>
<organism evidence="5 6">
    <name type="scientific">Bifidobacterium moraviense</name>
    <dbReference type="NCBI Taxonomy" id="2675323"/>
    <lineage>
        <taxon>Bacteria</taxon>
        <taxon>Bacillati</taxon>
        <taxon>Actinomycetota</taxon>
        <taxon>Actinomycetes</taxon>
        <taxon>Bifidobacteriales</taxon>
        <taxon>Bifidobacteriaceae</taxon>
        <taxon>Bifidobacterium</taxon>
    </lineage>
</organism>
<dbReference type="PANTHER" id="PTHR13778">
    <property type="entry name" value="GLYCOSYLTRANSFERASE 8 DOMAIN-CONTAINING PROTEIN"/>
    <property type="match status" value="1"/>
</dbReference>
<dbReference type="GO" id="GO:0046872">
    <property type="term" value="F:metal ion binding"/>
    <property type="evidence" value="ECO:0007669"/>
    <property type="project" value="UniProtKB-KW"/>
</dbReference>
<evidence type="ECO:0000256" key="2">
    <source>
        <dbReference type="ARBA" id="ARBA00022679"/>
    </source>
</evidence>